<sequence length="523" mass="56637">MSSIEYPLDCDNTRALDNIEACTTGSFTCSFSPICHRTRSQMAARVPTNSACASDSATIDFNSSNVEHDVTETLCGLISRIPQTPPPPVLHFDASSPPMMSGTFFRDEDTIIPVSLCTSPDGILFDGSSPPARSGSFFQTEDSERPSSHLCPPCVIPAGTASETLPPVQSVPPSEDDEVALFPSDLEVRDLFVEKIPSARFDFVNLSCIQCRRSFSSVSGLELHMKDLHDVTVFQNQLPVSTAPPLSKTIVGPPSELLRVGPCSGPPKCAPFAKICPAKTWAAVAAKPAISSSQPWSGRLIDVTTSIEPTPRRPSGTRPSRPFNISGQSFDHLCFDFCWKRKVLPCPRCDFTFRTVKSRDEHLVVHTLEDEFNRLHGIVSTSNHADFVLPKSPHPKSLPKKSKSLAVQKPASTSSTNQAHSSTPDSAASSLICNLCDKRGFPSKKALKYHLFRLHGQPMRKSSQQQASSSTTSPTTAVSTSPSVIRHDAKIALSFPINGNISCPETGCSASFVSKEWTCMKGL</sequence>
<dbReference type="GO" id="GO:0008270">
    <property type="term" value="F:zinc ion binding"/>
    <property type="evidence" value="ECO:0007669"/>
    <property type="project" value="UniProtKB-KW"/>
</dbReference>
<evidence type="ECO:0000256" key="1">
    <source>
        <dbReference type="PROSITE-ProRule" id="PRU00042"/>
    </source>
</evidence>
<feature type="compositionally biased region" description="Basic residues" evidence="2">
    <location>
        <begin position="393"/>
        <end position="403"/>
    </location>
</feature>
<keyword evidence="1" id="KW-0863">Zinc-finger</keyword>
<dbReference type="EMBL" id="BPLQ01005263">
    <property type="protein sequence ID" value="GIY13575.1"/>
    <property type="molecule type" value="Genomic_DNA"/>
</dbReference>
<dbReference type="PROSITE" id="PS00028">
    <property type="entry name" value="ZINC_FINGER_C2H2_1"/>
    <property type="match status" value="2"/>
</dbReference>
<feature type="region of interest" description="Disordered" evidence="2">
    <location>
        <begin position="385"/>
        <end position="426"/>
    </location>
</feature>
<feature type="domain" description="C2H2-type" evidence="3">
    <location>
        <begin position="344"/>
        <end position="371"/>
    </location>
</feature>
<feature type="domain" description="C2H2-type" evidence="3">
    <location>
        <begin position="206"/>
        <end position="229"/>
    </location>
</feature>
<evidence type="ECO:0000256" key="2">
    <source>
        <dbReference type="SAM" id="MobiDB-lite"/>
    </source>
</evidence>
<dbReference type="InterPro" id="IPR013087">
    <property type="entry name" value="Znf_C2H2_type"/>
</dbReference>
<accession>A0AAV4QVS6</accession>
<keyword evidence="5" id="KW-1185">Reference proteome</keyword>
<name>A0AAV4QVS6_9ARAC</name>
<evidence type="ECO:0000313" key="5">
    <source>
        <dbReference type="Proteomes" id="UP001054837"/>
    </source>
</evidence>
<keyword evidence="1" id="KW-0862">Zinc</keyword>
<dbReference type="Proteomes" id="UP001054837">
    <property type="component" value="Unassembled WGS sequence"/>
</dbReference>
<protein>
    <recommendedName>
        <fullName evidence="3">C2H2-type domain-containing protein</fullName>
    </recommendedName>
</protein>
<keyword evidence="1" id="KW-0479">Metal-binding</keyword>
<feature type="compositionally biased region" description="Low complexity" evidence="2">
    <location>
        <begin position="462"/>
        <end position="482"/>
    </location>
</feature>
<feature type="compositionally biased region" description="Polar residues" evidence="2">
    <location>
        <begin position="410"/>
        <end position="426"/>
    </location>
</feature>
<organism evidence="4 5">
    <name type="scientific">Caerostris darwini</name>
    <dbReference type="NCBI Taxonomy" id="1538125"/>
    <lineage>
        <taxon>Eukaryota</taxon>
        <taxon>Metazoa</taxon>
        <taxon>Ecdysozoa</taxon>
        <taxon>Arthropoda</taxon>
        <taxon>Chelicerata</taxon>
        <taxon>Arachnida</taxon>
        <taxon>Araneae</taxon>
        <taxon>Araneomorphae</taxon>
        <taxon>Entelegynae</taxon>
        <taxon>Araneoidea</taxon>
        <taxon>Araneidae</taxon>
        <taxon>Caerostris</taxon>
    </lineage>
</organism>
<proteinExistence type="predicted"/>
<dbReference type="AlphaFoldDB" id="A0AAV4QVS6"/>
<gene>
    <name evidence="4" type="ORF">CDAR_567141</name>
</gene>
<dbReference type="PROSITE" id="PS50157">
    <property type="entry name" value="ZINC_FINGER_C2H2_2"/>
    <property type="match status" value="2"/>
</dbReference>
<comment type="caution">
    <text evidence="4">The sequence shown here is derived from an EMBL/GenBank/DDBJ whole genome shotgun (WGS) entry which is preliminary data.</text>
</comment>
<evidence type="ECO:0000259" key="3">
    <source>
        <dbReference type="PROSITE" id="PS50157"/>
    </source>
</evidence>
<evidence type="ECO:0000313" key="4">
    <source>
        <dbReference type="EMBL" id="GIY13575.1"/>
    </source>
</evidence>
<reference evidence="4 5" key="1">
    <citation type="submission" date="2021-06" db="EMBL/GenBank/DDBJ databases">
        <title>Caerostris darwini draft genome.</title>
        <authorList>
            <person name="Kono N."/>
            <person name="Arakawa K."/>
        </authorList>
    </citation>
    <scope>NUCLEOTIDE SEQUENCE [LARGE SCALE GENOMIC DNA]</scope>
</reference>
<feature type="region of interest" description="Disordered" evidence="2">
    <location>
        <begin position="457"/>
        <end position="482"/>
    </location>
</feature>
<dbReference type="SMART" id="SM00355">
    <property type="entry name" value="ZnF_C2H2"/>
    <property type="match status" value="3"/>
</dbReference>